<keyword evidence="4" id="KW-1185">Reference proteome</keyword>
<dbReference type="Proteomes" id="UP000525652">
    <property type="component" value="Unassembled WGS sequence"/>
</dbReference>
<proteinExistence type="predicted"/>
<feature type="compositionally biased region" description="Polar residues" evidence="1">
    <location>
        <begin position="108"/>
        <end position="123"/>
    </location>
</feature>
<feature type="transmembrane region" description="Helical" evidence="2">
    <location>
        <begin position="43"/>
        <end position="67"/>
    </location>
</feature>
<gene>
    <name evidence="3" type="ORF">H5P30_20160</name>
</gene>
<dbReference type="AlphaFoldDB" id="A0A7X1B262"/>
<evidence type="ECO:0000313" key="3">
    <source>
        <dbReference type="EMBL" id="MBC2604104.1"/>
    </source>
</evidence>
<keyword evidence="2" id="KW-0472">Membrane</keyword>
<evidence type="ECO:0000256" key="1">
    <source>
        <dbReference type="SAM" id="MobiDB-lite"/>
    </source>
</evidence>
<keyword evidence="2" id="KW-1133">Transmembrane helix</keyword>
<keyword evidence="2" id="KW-0812">Transmembrane</keyword>
<comment type="caution">
    <text evidence="3">The sequence shown here is derived from an EMBL/GenBank/DDBJ whole genome shotgun (WGS) entry which is preliminary data.</text>
</comment>
<name>A0A7X1B262_9BACT</name>
<evidence type="ECO:0000256" key="2">
    <source>
        <dbReference type="SAM" id="Phobius"/>
    </source>
</evidence>
<dbReference type="EMBL" id="JACHVA010000138">
    <property type="protein sequence ID" value="MBC2604104.1"/>
    <property type="molecule type" value="Genomic_DNA"/>
</dbReference>
<sequence>MSIINEALKKARREAGARENVSSPAEETVIHPRTRVTAKSSPWMILPVLLLIVAFIGLIGGLGYYAYTQFFAQPAEDAPKIEFVEKAPAPPAEAPSPPDPDPEPEPQTAVSSSVNLKPSSASQPVASESVSTAPSSAPAGPIAAPPELLEEFEINGVMRGGSSVRVITNSGVYRTGDLISSPQGYKLEKIGDQHLTLRSPEGILYSVPLP</sequence>
<accession>A0A7X1B262</accession>
<protein>
    <submittedName>
        <fullName evidence="3">Uncharacterized protein</fullName>
    </submittedName>
</protein>
<dbReference type="RefSeq" id="WP_185694721.1">
    <property type="nucleotide sequence ID" value="NZ_JACHVA010000138.1"/>
</dbReference>
<feature type="compositionally biased region" description="Low complexity" evidence="1">
    <location>
        <begin position="124"/>
        <end position="142"/>
    </location>
</feature>
<reference evidence="3 4" key="1">
    <citation type="submission" date="2020-07" db="EMBL/GenBank/DDBJ databases">
        <authorList>
            <person name="Feng X."/>
        </authorList>
    </citation>
    <scope>NUCLEOTIDE SEQUENCE [LARGE SCALE GENOMIC DNA]</scope>
    <source>
        <strain evidence="3 4">JCM14086</strain>
    </source>
</reference>
<organism evidence="3 4">
    <name type="scientific">Puniceicoccus vermicola</name>
    <dbReference type="NCBI Taxonomy" id="388746"/>
    <lineage>
        <taxon>Bacteria</taxon>
        <taxon>Pseudomonadati</taxon>
        <taxon>Verrucomicrobiota</taxon>
        <taxon>Opitutia</taxon>
        <taxon>Puniceicoccales</taxon>
        <taxon>Puniceicoccaceae</taxon>
        <taxon>Puniceicoccus</taxon>
    </lineage>
</organism>
<feature type="compositionally biased region" description="Pro residues" evidence="1">
    <location>
        <begin position="88"/>
        <end position="99"/>
    </location>
</feature>
<feature type="region of interest" description="Disordered" evidence="1">
    <location>
        <begin position="88"/>
        <end position="142"/>
    </location>
</feature>
<evidence type="ECO:0000313" key="4">
    <source>
        <dbReference type="Proteomes" id="UP000525652"/>
    </source>
</evidence>